<evidence type="ECO:0000313" key="6">
    <source>
        <dbReference type="EMBL" id="SFF55314.1"/>
    </source>
</evidence>
<feature type="domain" description="FAD/NAD(P)-binding" evidence="5">
    <location>
        <begin position="11"/>
        <end position="292"/>
    </location>
</feature>
<evidence type="ECO:0000256" key="3">
    <source>
        <dbReference type="ARBA" id="ARBA00022630"/>
    </source>
</evidence>
<dbReference type="InterPro" id="IPR023753">
    <property type="entry name" value="FAD/NAD-binding_dom"/>
</dbReference>
<evidence type="ECO:0000259" key="5">
    <source>
        <dbReference type="Pfam" id="PF07992"/>
    </source>
</evidence>
<keyword evidence="3" id="KW-0285">Flavoprotein</keyword>
<dbReference type="PRINTS" id="PR00368">
    <property type="entry name" value="FADPNR"/>
</dbReference>
<dbReference type="Pfam" id="PF07992">
    <property type="entry name" value="Pyr_redox_2"/>
    <property type="match status" value="1"/>
</dbReference>
<dbReference type="AlphaFoldDB" id="A0A1I2JL67"/>
<keyword evidence="4" id="KW-0560">Oxidoreductase</keyword>
<evidence type="ECO:0000256" key="1">
    <source>
        <dbReference type="ARBA" id="ARBA00001974"/>
    </source>
</evidence>
<name>A0A1I2JL67_9BACI</name>
<proteinExistence type="predicted"/>
<dbReference type="InterPro" id="IPR050097">
    <property type="entry name" value="Ferredoxin-NADP_redctase_2"/>
</dbReference>
<accession>A0A1I2JL67</accession>
<dbReference type="EMBL" id="FOOG01000001">
    <property type="protein sequence ID" value="SFF55314.1"/>
    <property type="molecule type" value="Genomic_DNA"/>
</dbReference>
<comment type="cofactor">
    <cofactor evidence="1">
        <name>FAD</name>
        <dbReference type="ChEBI" id="CHEBI:57692"/>
    </cofactor>
</comment>
<dbReference type="Proteomes" id="UP000198897">
    <property type="component" value="Unassembled WGS sequence"/>
</dbReference>
<dbReference type="Gene3D" id="3.50.50.60">
    <property type="entry name" value="FAD/NAD(P)-binding domain"/>
    <property type="match status" value="2"/>
</dbReference>
<protein>
    <submittedName>
        <fullName evidence="6">Thioredoxin reductase</fullName>
    </submittedName>
</protein>
<evidence type="ECO:0000256" key="2">
    <source>
        <dbReference type="ARBA" id="ARBA00011738"/>
    </source>
</evidence>
<dbReference type="PRINTS" id="PR00469">
    <property type="entry name" value="PNDRDTASEII"/>
</dbReference>
<evidence type="ECO:0000256" key="4">
    <source>
        <dbReference type="ARBA" id="ARBA00023002"/>
    </source>
</evidence>
<sequence>MDWKGDLLMKYDCIIIGGGIAGLQASIQLGRYKRSVLLIDAEDGRSSLCRKYSNILGFPNGVSGQELRKAGRRHAENLGVSIRKDRVKAVHKNGREFTVYTVGGGMFSGRNLLLATGLKDHIPSIPGIKPCLGLSVYVCPDCDGYEIMNQRTAVIGSGNVGASMAISLLYWSRDIIFINHELEDISPEWTQRLEAENIEVKMAKVKELHEKEGNLNRIEMKDGKSLQVKKAFLAFGGNQVRTELAVKLGAEVNEKQHLIIDPRTKMTSVPNLWASGDVAAHSELVTAAMGEGSLAAIWIHKELLK</sequence>
<reference evidence="7" key="1">
    <citation type="submission" date="2016-10" db="EMBL/GenBank/DDBJ databases">
        <authorList>
            <person name="Varghese N."/>
            <person name="Submissions S."/>
        </authorList>
    </citation>
    <scope>NUCLEOTIDE SEQUENCE [LARGE SCALE GENOMIC DNA]</scope>
    <source>
        <strain evidence="7">FP5</strain>
    </source>
</reference>
<comment type="subunit">
    <text evidence="2">Homodimer.</text>
</comment>
<dbReference type="SUPFAM" id="SSF51905">
    <property type="entry name" value="FAD/NAD(P)-binding domain"/>
    <property type="match status" value="1"/>
</dbReference>
<organism evidence="6 7">
    <name type="scientific">Halobacillus alkaliphilus</name>
    <dbReference type="NCBI Taxonomy" id="396056"/>
    <lineage>
        <taxon>Bacteria</taxon>
        <taxon>Bacillati</taxon>
        <taxon>Bacillota</taxon>
        <taxon>Bacilli</taxon>
        <taxon>Bacillales</taxon>
        <taxon>Bacillaceae</taxon>
        <taxon>Halobacillus</taxon>
    </lineage>
</organism>
<dbReference type="PANTHER" id="PTHR48105">
    <property type="entry name" value="THIOREDOXIN REDUCTASE 1-RELATED-RELATED"/>
    <property type="match status" value="1"/>
</dbReference>
<dbReference type="GO" id="GO:0016491">
    <property type="term" value="F:oxidoreductase activity"/>
    <property type="evidence" value="ECO:0007669"/>
    <property type="project" value="UniProtKB-KW"/>
</dbReference>
<dbReference type="InterPro" id="IPR036188">
    <property type="entry name" value="FAD/NAD-bd_sf"/>
</dbReference>
<gene>
    <name evidence="6" type="ORF">SAMN05216353_101279</name>
</gene>
<evidence type="ECO:0000313" key="7">
    <source>
        <dbReference type="Proteomes" id="UP000198897"/>
    </source>
</evidence>
<keyword evidence="7" id="KW-1185">Reference proteome</keyword>